<organism evidence="1">
    <name type="scientific">uncultured alpha proteobacterium EF100_102A06</name>
    <dbReference type="NCBI Taxonomy" id="710799"/>
    <lineage>
        <taxon>Bacteria</taxon>
        <taxon>Pseudomonadati</taxon>
        <taxon>Pseudomonadota</taxon>
        <taxon>Alphaproteobacteria</taxon>
        <taxon>environmental samples</taxon>
    </lineage>
</organism>
<dbReference type="EMBL" id="GU474947">
    <property type="protein sequence ID" value="ADI20802.1"/>
    <property type="molecule type" value="Genomic_DNA"/>
</dbReference>
<evidence type="ECO:0000313" key="1">
    <source>
        <dbReference type="EMBL" id="ADI20802.1"/>
    </source>
</evidence>
<protein>
    <submittedName>
        <fullName evidence="1">Uncharacterized protein</fullName>
    </submittedName>
</protein>
<sequence length="53" mass="6000">MGLPGQGVVSLLDLKCQNRHPPRRRYSPFPTSLVRMTCAARICETPYKPLQIC</sequence>
<name>E0Y2B1_9PROT</name>
<accession>E0Y2B1</accession>
<dbReference type="AlphaFoldDB" id="E0Y2B1"/>
<reference evidence="1" key="1">
    <citation type="journal article" date="2011" name="Environ. Microbiol.">
        <title>Time-series analyses of Monterey Bay coastal microbial picoplankton using a 'genome proxy' microarray.</title>
        <authorList>
            <person name="Rich V.I."/>
            <person name="Pham V.D."/>
            <person name="Eppley J."/>
            <person name="Shi Y."/>
            <person name="DeLong E.F."/>
        </authorList>
    </citation>
    <scope>NUCLEOTIDE SEQUENCE</scope>
</reference>
<proteinExistence type="predicted"/>